<proteinExistence type="predicted"/>
<dbReference type="EMBL" id="JAUSZT010000002">
    <property type="protein sequence ID" value="MDQ0996252.1"/>
    <property type="molecule type" value="Genomic_DNA"/>
</dbReference>
<keyword evidence="2" id="KW-1185">Reference proteome</keyword>
<accession>A0ABU0S661</accession>
<evidence type="ECO:0000313" key="2">
    <source>
        <dbReference type="Proteomes" id="UP001237780"/>
    </source>
</evidence>
<name>A0ABU0S661_9HYPH</name>
<dbReference type="Proteomes" id="UP001237780">
    <property type="component" value="Unassembled WGS sequence"/>
</dbReference>
<protein>
    <submittedName>
        <fullName evidence="1">Uncharacterized protein</fullName>
    </submittedName>
</protein>
<organism evidence="1 2">
    <name type="scientific">Phyllobacterium ifriqiyense</name>
    <dbReference type="NCBI Taxonomy" id="314238"/>
    <lineage>
        <taxon>Bacteria</taxon>
        <taxon>Pseudomonadati</taxon>
        <taxon>Pseudomonadota</taxon>
        <taxon>Alphaproteobacteria</taxon>
        <taxon>Hyphomicrobiales</taxon>
        <taxon>Phyllobacteriaceae</taxon>
        <taxon>Phyllobacterium</taxon>
    </lineage>
</organism>
<sequence>MRSRCAVFGEYDEEVWTLLETACKSGAKTLTTEIFSIEVDESAGFQRLEYAA</sequence>
<gene>
    <name evidence="1" type="ORF">QFZ34_001429</name>
</gene>
<evidence type="ECO:0000313" key="1">
    <source>
        <dbReference type="EMBL" id="MDQ0996252.1"/>
    </source>
</evidence>
<reference evidence="1 2" key="1">
    <citation type="submission" date="2023-07" db="EMBL/GenBank/DDBJ databases">
        <title>Comparative genomics of wheat-associated soil bacteria to identify genetic determinants of phenazine resistance.</title>
        <authorList>
            <person name="Mouncey N."/>
        </authorList>
    </citation>
    <scope>NUCLEOTIDE SEQUENCE [LARGE SCALE GENOMIC DNA]</scope>
    <source>
        <strain evidence="1 2">W4I11</strain>
    </source>
</reference>
<comment type="caution">
    <text evidence="1">The sequence shown here is derived from an EMBL/GenBank/DDBJ whole genome shotgun (WGS) entry which is preliminary data.</text>
</comment>